<proteinExistence type="predicted"/>
<name>A0A1F6H3L8_9PROT</name>
<evidence type="ECO:0000259" key="1">
    <source>
        <dbReference type="Pfam" id="PF01208"/>
    </source>
</evidence>
<dbReference type="Gene3D" id="3.20.20.210">
    <property type="match status" value="1"/>
</dbReference>
<gene>
    <name evidence="2" type="ORF">A2557_08370</name>
</gene>
<evidence type="ECO:0000313" key="2">
    <source>
        <dbReference type="EMBL" id="OGH04978.1"/>
    </source>
</evidence>
<dbReference type="EMBL" id="MFNF01000001">
    <property type="protein sequence ID" value="OGH04978.1"/>
    <property type="molecule type" value="Genomic_DNA"/>
</dbReference>
<dbReference type="Proteomes" id="UP000177583">
    <property type="component" value="Unassembled WGS sequence"/>
</dbReference>
<evidence type="ECO:0000313" key="3">
    <source>
        <dbReference type="Proteomes" id="UP000177583"/>
    </source>
</evidence>
<dbReference type="Pfam" id="PF01208">
    <property type="entry name" value="URO-D"/>
    <property type="match status" value="1"/>
</dbReference>
<feature type="domain" description="Uroporphyrinogen decarboxylase (URO-D)" evidence="1">
    <location>
        <begin position="4"/>
        <end position="339"/>
    </location>
</feature>
<comment type="caution">
    <text evidence="2">The sequence shown here is derived from an EMBL/GenBank/DDBJ whole genome shotgun (WGS) entry which is preliminary data.</text>
</comment>
<organism evidence="2 3">
    <name type="scientific">Candidatus Lambdaproteobacteria bacterium RIFOXYD2_FULL_56_26</name>
    <dbReference type="NCBI Taxonomy" id="1817773"/>
    <lineage>
        <taxon>Bacteria</taxon>
        <taxon>Pseudomonadati</taxon>
        <taxon>Pseudomonadota</taxon>
        <taxon>Candidatus Lambdaproteobacteria</taxon>
    </lineage>
</organism>
<dbReference type="InterPro" id="IPR052024">
    <property type="entry name" value="Methanogen_methyltrans"/>
</dbReference>
<dbReference type="AlphaFoldDB" id="A0A1F6H3L8"/>
<dbReference type="InterPro" id="IPR038071">
    <property type="entry name" value="UROD/MetE-like_sf"/>
</dbReference>
<reference evidence="2 3" key="1">
    <citation type="journal article" date="2016" name="Nat. Commun.">
        <title>Thousands of microbial genomes shed light on interconnected biogeochemical processes in an aquifer system.</title>
        <authorList>
            <person name="Anantharaman K."/>
            <person name="Brown C.T."/>
            <person name="Hug L.A."/>
            <person name="Sharon I."/>
            <person name="Castelle C.J."/>
            <person name="Probst A.J."/>
            <person name="Thomas B.C."/>
            <person name="Singh A."/>
            <person name="Wilkins M.J."/>
            <person name="Karaoz U."/>
            <person name="Brodie E.L."/>
            <person name="Williams K.H."/>
            <person name="Hubbard S.S."/>
            <person name="Banfield J.F."/>
        </authorList>
    </citation>
    <scope>NUCLEOTIDE SEQUENCE [LARGE SCALE GENOMIC DNA]</scope>
</reference>
<dbReference type="PANTHER" id="PTHR47099">
    <property type="entry name" value="METHYLCOBAMIDE:COM METHYLTRANSFERASE MTBA"/>
    <property type="match status" value="1"/>
</dbReference>
<sequence length="342" mass="38734">MITGMERLLAAVNGKKSDRVPVFCNLFDQGALELGVSLEEYYQRGDLVAEAQIKMRARYGYDNVWSLFYVGKEAELMGCKEILFAKDGPPNVKDFVVKEFGDIEKLVIPDDITAHPAFEEQAKCLKILKQELGGRYPICAYLTGSMTLPVLLMGMEKWMELLFWGPPELKNLLLEKTSDFFRKEIAAFRSLGADILLYSNPYGSMDVIPENFFHQESMVWMKRDLEPGGMAGVVYYCGMARLNGAIPSVIKELGIGTYYLSPFDDLAQGLELVGPQRLSCGVINDIPLIDWSKEEIRSEVKRMMEIGRRSPRFLFGTGVMPLYIPQENILTMLEAAYEYGRF</sequence>
<dbReference type="GO" id="GO:0006779">
    <property type="term" value="P:porphyrin-containing compound biosynthetic process"/>
    <property type="evidence" value="ECO:0007669"/>
    <property type="project" value="InterPro"/>
</dbReference>
<dbReference type="PANTHER" id="PTHR47099:SF1">
    <property type="entry name" value="METHYLCOBAMIDE:COM METHYLTRANSFERASE MTBA"/>
    <property type="match status" value="1"/>
</dbReference>
<dbReference type="InterPro" id="IPR000257">
    <property type="entry name" value="Uroporphyrinogen_deCOase"/>
</dbReference>
<dbReference type="CDD" id="cd03465">
    <property type="entry name" value="URO-D_like"/>
    <property type="match status" value="1"/>
</dbReference>
<protein>
    <submittedName>
        <fullName evidence="2">Uroporphyrinogen decarboxylase</fullName>
    </submittedName>
</protein>
<accession>A0A1F6H3L8</accession>
<dbReference type="GO" id="GO:0004853">
    <property type="term" value="F:uroporphyrinogen decarboxylase activity"/>
    <property type="evidence" value="ECO:0007669"/>
    <property type="project" value="InterPro"/>
</dbReference>
<dbReference type="SUPFAM" id="SSF51726">
    <property type="entry name" value="UROD/MetE-like"/>
    <property type="match status" value="1"/>
</dbReference>